<evidence type="ECO:0000256" key="6">
    <source>
        <dbReference type="ARBA" id="ARBA00023136"/>
    </source>
</evidence>
<comment type="similarity">
    <text evidence="2">Belongs to the EccE family.</text>
</comment>
<dbReference type="RefSeq" id="WP_016891638.1">
    <property type="nucleotide sequence ID" value="NZ_CSWP01000008.1"/>
</dbReference>
<name>A0A0U0ZSG6_9MYCO</name>
<evidence type="ECO:0000256" key="4">
    <source>
        <dbReference type="ARBA" id="ARBA00022692"/>
    </source>
</evidence>
<dbReference type="InterPro" id="IPR050051">
    <property type="entry name" value="EccE_dom"/>
</dbReference>
<proteinExistence type="inferred from homology"/>
<accession>A0A0U0ZSG6</accession>
<evidence type="ECO:0000256" key="1">
    <source>
        <dbReference type="ARBA" id="ARBA00004236"/>
    </source>
</evidence>
<evidence type="ECO:0000256" key="5">
    <source>
        <dbReference type="ARBA" id="ARBA00022989"/>
    </source>
</evidence>
<keyword evidence="4" id="KW-0812">Transmembrane</keyword>
<organism evidence="8 9">
    <name type="scientific">Mycobacteroides abscessus</name>
    <dbReference type="NCBI Taxonomy" id="36809"/>
    <lineage>
        <taxon>Bacteria</taxon>
        <taxon>Bacillati</taxon>
        <taxon>Actinomycetota</taxon>
        <taxon>Actinomycetes</taxon>
        <taxon>Mycobacteriales</taxon>
        <taxon>Mycobacteriaceae</taxon>
        <taxon>Mycobacteroides</taxon>
    </lineage>
</organism>
<evidence type="ECO:0000256" key="3">
    <source>
        <dbReference type="ARBA" id="ARBA00022475"/>
    </source>
</evidence>
<gene>
    <name evidence="8" type="primary">eccE3</name>
    <name evidence="8" type="ORF">ERS075579_03855</name>
</gene>
<evidence type="ECO:0000313" key="8">
    <source>
        <dbReference type="EMBL" id="CPV65523.1"/>
    </source>
</evidence>
<keyword evidence="6" id="KW-0472">Membrane</keyword>
<dbReference type="InterPro" id="IPR021368">
    <property type="entry name" value="T7SS_EccE"/>
</dbReference>
<dbReference type="NCBIfam" id="TIGR03923">
    <property type="entry name" value="T7SS_EccE"/>
    <property type="match status" value="1"/>
</dbReference>
<dbReference type="Pfam" id="PF11203">
    <property type="entry name" value="EccE"/>
    <property type="match status" value="1"/>
</dbReference>
<evidence type="ECO:0000259" key="7">
    <source>
        <dbReference type="Pfam" id="PF11203"/>
    </source>
</evidence>
<keyword evidence="5" id="KW-1133">Transmembrane helix</keyword>
<evidence type="ECO:0000256" key="2">
    <source>
        <dbReference type="ARBA" id="ARBA00007759"/>
    </source>
</evidence>
<protein>
    <submittedName>
        <fullName evidence="8">ESX-3 secretion system protein EccE3</fullName>
    </submittedName>
</protein>
<dbReference type="EMBL" id="CSWP01000008">
    <property type="protein sequence ID" value="CPV65523.1"/>
    <property type="molecule type" value="Genomic_DNA"/>
</dbReference>
<comment type="subcellular location">
    <subcellularLocation>
        <location evidence="1">Cell membrane</location>
    </subcellularLocation>
</comment>
<dbReference type="GO" id="GO:0005886">
    <property type="term" value="C:plasma membrane"/>
    <property type="evidence" value="ECO:0007669"/>
    <property type="project" value="UniProtKB-SubCell"/>
</dbReference>
<reference evidence="8 9" key="1">
    <citation type="submission" date="2015-03" db="EMBL/GenBank/DDBJ databases">
        <authorList>
            <person name="Murphy D."/>
        </authorList>
    </citation>
    <scope>NUCLEOTIDE SEQUENCE [LARGE SCALE GENOMIC DNA]</scope>
    <source>
        <strain evidence="8 9">PAP088</strain>
    </source>
</reference>
<sequence>MSTHASKKFTFYRPPAPCTLRLTLIATLVAAGAFALYRRDPADRWIAITAGVLALVLLAWWRGTFLTDILGRLTKMLARRISGRAPADAAPVVAVGVDARSTVVLELTASPSGEDVPVGLLAGYLDRYGVRCSSIRITTTDVDGAASRTWVSLTLSAADNLTALQARSADIPLRETADTVARRLADHLRELGWHVTATEAPEEPLSPEAKEGSRGVSDDHGYLAAYRVAVNNDLSETLDNVGDAGLPERWMALELTGTTDAPRLTAVCALRTQDKPAAHAPLAGLTPCWGEHLLVLRSLNPLSSKTLAGADAAVTAEFLDGLTRRDQEPALV</sequence>
<evidence type="ECO:0000313" key="9">
    <source>
        <dbReference type="Proteomes" id="UP000045782"/>
    </source>
</evidence>
<dbReference type="Proteomes" id="UP000045782">
    <property type="component" value="Unassembled WGS sequence"/>
</dbReference>
<dbReference type="AlphaFoldDB" id="A0A0U0ZSG6"/>
<feature type="domain" description="Type VII secretion system protein EccE" evidence="7">
    <location>
        <begin position="147"/>
        <end position="202"/>
    </location>
</feature>
<keyword evidence="3" id="KW-1003">Cell membrane</keyword>